<keyword evidence="2" id="KW-1185">Reference proteome</keyword>
<dbReference type="OrthoDB" id="3526910at2759"/>
<dbReference type="EMBL" id="MU251512">
    <property type="protein sequence ID" value="KAG9233173.1"/>
    <property type="molecule type" value="Genomic_DNA"/>
</dbReference>
<organism evidence="1 2">
    <name type="scientific">Amylocarpus encephaloides</name>
    <dbReference type="NCBI Taxonomy" id="45428"/>
    <lineage>
        <taxon>Eukaryota</taxon>
        <taxon>Fungi</taxon>
        <taxon>Dikarya</taxon>
        <taxon>Ascomycota</taxon>
        <taxon>Pezizomycotina</taxon>
        <taxon>Leotiomycetes</taxon>
        <taxon>Helotiales</taxon>
        <taxon>Helotiales incertae sedis</taxon>
        <taxon>Amylocarpus</taxon>
    </lineage>
</organism>
<comment type="caution">
    <text evidence="1">The sequence shown here is derived from an EMBL/GenBank/DDBJ whole genome shotgun (WGS) entry which is preliminary data.</text>
</comment>
<reference evidence="1" key="1">
    <citation type="journal article" date="2021" name="IMA Fungus">
        <title>Genomic characterization of three marine fungi, including Emericellopsis atlantica sp. nov. with signatures of a generalist lifestyle and marine biomass degradation.</title>
        <authorList>
            <person name="Hagestad O.C."/>
            <person name="Hou L."/>
            <person name="Andersen J.H."/>
            <person name="Hansen E.H."/>
            <person name="Altermark B."/>
            <person name="Li C."/>
            <person name="Kuhnert E."/>
            <person name="Cox R.J."/>
            <person name="Crous P.W."/>
            <person name="Spatafora J.W."/>
            <person name="Lail K."/>
            <person name="Amirebrahimi M."/>
            <person name="Lipzen A."/>
            <person name="Pangilinan J."/>
            <person name="Andreopoulos W."/>
            <person name="Hayes R.D."/>
            <person name="Ng V."/>
            <person name="Grigoriev I.V."/>
            <person name="Jackson S.A."/>
            <person name="Sutton T.D.S."/>
            <person name="Dobson A.D.W."/>
            <person name="Rama T."/>
        </authorList>
    </citation>
    <scope>NUCLEOTIDE SEQUENCE</scope>
    <source>
        <strain evidence="1">TRa018bII</strain>
    </source>
</reference>
<evidence type="ECO:0000313" key="2">
    <source>
        <dbReference type="Proteomes" id="UP000824998"/>
    </source>
</evidence>
<gene>
    <name evidence="1" type="ORF">BJ875DRAFT_505544</name>
</gene>
<dbReference type="PANTHER" id="PTHR35205">
    <property type="entry name" value="NB-ARC AND TPR DOMAIN PROTEIN"/>
    <property type="match status" value="1"/>
</dbReference>
<accession>A0A9P8C424</accession>
<proteinExistence type="predicted"/>
<name>A0A9P8C424_9HELO</name>
<evidence type="ECO:0000313" key="1">
    <source>
        <dbReference type="EMBL" id="KAG9233173.1"/>
    </source>
</evidence>
<dbReference type="Proteomes" id="UP000824998">
    <property type="component" value="Unassembled WGS sequence"/>
</dbReference>
<dbReference type="AlphaFoldDB" id="A0A9P8C424"/>
<sequence>MSSTVERGADLARMGTEEDRYKEVLGIMEDLKESKIREDAPRQCHFIPSELIRARLGSRNTRSTVALQYANISREVFNTILWVAADNTIVGQSFREIAKVLEVVENNDDEIHYSAAAVLKAKDWLRETPETLIRLTIRLQLEAHVQPFDDGTGSELLLSLLGFEVGLPSNQESARAITPTLGGLPPAISQIGGFISQRKLPLQDFLPLHERNSTKFDSRRTGVSDYEHTLGTVWEMSLTKLSGDSLKSLQLISLNQDADDLSLGDAEESLFHVALSDQNTEHAVISVHRFIHASAMRRLSEQERNHYFDIIVRMLSWGFPDTWSEDVGHQFQAWRRSDKCLHHINHLINQAKRYRIRSGNL</sequence>
<dbReference type="PANTHER" id="PTHR35205:SF1">
    <property type="entry name" value="ZU5 DOMAIN-CONTAINING PROTEIN"/>
    <property type="match status" value="1"/>
</dbReference>
<protein>
    <submittedName>
        <fullName evidence="1">Uncharacterized protein</fullName>
    </submittedName>
</protein>